<keyword evidence="1" id="KW-0732">Signal</keyword>
<reference evidence="2" key="1">
    <citation type="submission" date="2024-05" db="EMBL/GenBank/DDBJ databases">
        <title>30 novel species of actinomycetes from the DSMZ collection.</title>
        <authorList>
            <person name="Nouioui I."/>
        </authorList>
    </citation>
    <scope>NUCLEOTIDE SEQUENCE</scope>
    <source>
        <strain evidence="2">DSM 41529</strain>
    </source>
</reference>
<keyword evidence="3" id="KW-1185">Reference proteome</keyword>
<evidence type="ECO:0000256" key="1">
    <source>
        <dbReference type="SAM" id="SignalP"/>
    </source>
</evidence>
<proteinExistence type="predicted"/>
<gene>
    <name evidence="2" type="ORF">RND15_38335</name>
</gene>
<accession>A0ABU2XRH2</accession>
<dbReference type="Proteomes" id="UP001180754">
    <property type="component" value="Unassembled WGS sequence"/>
</dbReference>
<evidence type="ECO:0000313" key="2">
    <source>
        <dbReference type="EMBL" id="MDT0548514.1"/>
    </source>
</evidence>
<feature type="signal peptide" evidence="1">
    <location>
        <begin position="1"/>
        <end position="21"/>
    </location>
</feature>
<protein>
    <recommendedName>
        <fullName evidence="4">DUF4232 domain-containing protein</fullName>
    </recommendedName>
</protein>
<feature type="chain" id="PRO_5045291973" description="DUF4232 domain-containing protein" evidence="1">
    <location>
        <begin position="22"/>
        <end position="158"/>
    </location>
</feature>
<organism evidence="2 3">
    <name type="scientific">Streptomyces lonegramiae</name>
    <dbReference type="NCBI Taxonomy" id="3075524"/>
    <lineage>
        <taxon>Bacteria</taxon>
        <taxon>Bacillati</taxon>
        <taxon>Actinomycetota</taxon>
        <taxon>Actinomycetes</taxon>
        <taxon>Kitasatosporales</taxon>
        <taxon>Streptomycetaceae</taxon>
        <taxon>Streptomyces</taxon>
    </lineage>
</organism>
<evidence type="ECO:0000313" key="3">
    <source>
        <dbReference type="Proteomes" id="UP001180754"/>
    </source>
</evidence>
<comment type="caution">
    <text evidence="2">The sequence shown here is derived from an EMBL/GenBank/DDBJ whole genome shotgun (WGS) entry which is preliminary data.</text>
</comment>
<dbReference type="RefSeq" id="WP_311729085.1">
    <property type="nucleotide sequence ID" value="NZ_JAVRFD010000027.1"/>
</dbReference>
<dbReference type="Gene3D" id="2.60.270.50">
    <property type="match status" value="1"/>
</dbReference>
<evidence type="ECO:0008006" key="4">
    <source>
        <dbReference type="Google" id="ProtNLM"/>
    </source>
</evidence>
<dbReference type="EMBL" id="JAVRFD010000027">
    <property type="protein sequence ID" value="MDT0548514.1"/>
    <property type="molecule type" value="Genomic_DNA"/>
</dbReference>
<name>A0ABU2XRH2_9ACTN</name>
<sequence length="158" mass="16317">MRTLTRWAAAVVTGAVVAVSAAVCGSAAAVGEGGREEARGRRFEVRMHNASGCRLVRTDYGLTAGKFVKRPSATLGKGQDGGFTARSRAGSLRGVAGSVEYTAKNCDASWRNGHATRLTFGVPYSGMNSFSTDGGGAFGTRLSGGSGPRAVLSWRVGR</sequence>